<feature type="transmembrane region" description="Helical" evidence="6">
    <location>
        <begin position="36"/>
        <end position="53"/>
    </location>
</feature>
<evidence type="ECO:0000313" key="8">
    <source>
        <dbReference type="EMBL" id="SNB72469.1"/>
    </source>
</evidence>
<dbReference type="Proteomes" id="UP000197025">
    <property type="component" value="Unassembled WGS sequence"/>
</dbReference>
<comment type="subcellular location">
    <subcellularLocation>
        <location evidence="1">Membrane</location>
        <topology evidence="1">Multi-pass membrane protein</topology>
    </subcellularLocation>
</comment>
<dbReference type="FunCoup" id="A0A212RJC9">
    <property type="interactions" value="5"/>
</dbReference>
<dbReference type="Pfam" id="PF00892">
    <property type="entry name" value="EamA"/>
    <property type="match status" value="2"/>
</dbReference>
<dbReference type="SUPFAM" id="SSF103481">
    <property type="entry name" value="Multidrug resistance efflux transporter EmrE"/>
    <property type="match status" value="2"/>
</dbReference>
<dbReference type="InParanoid" id="A0A212RJC9"/>
<dbReference type="EMBL" id="FYEK01000061">
    <property type="protein sequence ID" value="SNB72469.1"/>
    <property type="molecule type" value="Genomic_DNA"/>
</dbReference>
<dbReference type="InterPro" id="IPR000620">
    <property type="entry name" value="EamA_dom"/>
</dbReference>
<feature type="transmembrane region" description="Helical" evidence="6">
    <location>
        <begin position="121"/>
        <end position="139"/>
    </location>
</feature>
<keyword evidence="4 6" id="KW-1133">Transmembrane helix</keyword>
<feature type="transmembrane region" description="Helical" evidence="6">
    <location>
        <begin position="202"/>
        <end position="221"/>
    </location>
</feature>
<evidence type="ECO:0000256" key="6">
    <source>
        <dbReference type="SAM" id="Phobius"/>
    </source>
</evidence>
<evidence type="ECO:0000256" key="2">
    <source>
        <dbReference type="ARBA" id="ARBA00007362"/>
    </source>
</evidence>
<dbReference type="Gene3D" id="1.10.3730.20">
    <property type="match status" value="1"/>
</dbReference>
<feature type="transmembrane region" description="Helical" evidence="6">
    <location>
        <begin position="65"/>
        <end position="85"/>
    </location>
</feature>
<proteinExistence type="inferred from homology"/>
<gene>
    <name evidence="8" type="ORF">SAMN02746019_00016060</name>
</gene>
<dbReference type="OrthoDB" id="6707571at2"/>
<keyword evidence="9" id="KW-1185">Reference proteome</keyword>
<name>A0A212RJC9_9CHLR</name>
<keyword evidence="5 6" id="KW-0472">Membrane</keyword>
<sequence length="295" mass="31179">MIGYLYVLAAACLWGLIGPLSRLAFASGWTPLEVAFWRAALAGLLFGLHALRLGRVCVARRDLPIVVAFGLVGVALFYASFQFAVQAGGGAMAAVLLYTAPAWVALLSWIFLKEAMGPRKLAALTLTLLGVAGVSLQGGTVRISVAGILWGLTAGFTYALYYLFGKLYLPRYETPTLFAYAMPVGALALLPLVSFHPPTLPAWGAVLLLTVGSTYLAYLTYSVGLRRLEATRAAVVATVEPVVAALVSYLAWGERFGPLGYLGAALILVGVLLTFQRSPAPTARPAGSQPAEESL</sequence>
<evidence type="ECO:0000256" key="5">
    <source>
        <dbReference type="ARBA" id="ARBA00023136"/>
    </source>
</evidence>
<dbReference type="GO" id="GO:0016020">
    <property type="term" value="C:membrane"/>
    <property type="evidence" value="ECO:0007669"/>
    <property type="project" value="UniProtKB-SubCell"/>
</dbReference>
<organism evidence="8 9">
    <name type="scientific">Thermoflexus hugenholtzii JAD2</name>
    <dbReference type="NCBI Taxonomy" id="877466"/>
    <lineage>
        <taxon>Bacteria</taxon>
        <taxon>Bacillati</taxon>
        <taxon>Chloroflexota</taxon>
        <taxon>Thermoflexia</taxon>
        <taxon>Thermoflexales</taxon>
        <taxon>Thermoflexaceae</taxon>
        <taxon>Thermoflexus</taxon>
    </lineage>
</organism>
<dbReference type="PANTHER" id="PTHR32322">
    <property type="entry name" value="INNER MEMBRANE TRANSPORTER"/>
    <property type="match status" value="1"/>
</dbReference>
<evidence type="ECO:0000256" key="3">
    <source>
        <dbReference type="ARBA" id="ARBA00022692"/>
    </source>
</evidence>
<comment type="similarity">
    <text evidence="2">Belongs to the EamA transporter family.</text>
</comment>
<feature type="transmembrane region" description="Helical" evidence="6">
    <location>
        <begin position="258"/>
        <end position="275"/>
    </location>
</feature>
<protein>
    <submittedName>
        <fullName evidence="8">Drug/metabolite transporter, DME family</fullName>
    </submittedName>
</protein>
<dbReference type="InterPro" id="IPR050638">
    <property type="entry name" value="AA-Vitamin_Transporters"/>
</dbReference>
<feature type="transmembrane region" description="Helical" evidence="6">
    <location>
        <begin position="177"/>
        <end position="196"/>
    </location>
</feature>
<evidence type="ECO:0000256" key="4">
    <source>
        <dbReference type="ARBA" id="ARBA00022989"/>
    </source>
</evidence>
<dbReference type="RefSeq" id="WP_088572063.1">
    <property type="nucleotide sequence ID" value="NZ_FYEK01000061.1"/>
</dbReference>
<keyword evidence="3 6" id="KW-0812">Transmembrane</keyword>
<dbReference type="PANTHER" id="PTHR32322:SF2">
    <property type="entry name" value="EAMA DOMAIN-CONTAINING PROTEIN"/>
    <property type="match status" value="1"/>
</dbReference>
<feature type="domain" description="EamA" evidence="7">
    <location>
        <begin position="146"/>
        <end position="275"/>
    </location>
</feature>
<dbReference type="AlphaFoldDB" id="A0A212RJC9"/>
<evidence type="ECO:0000256" key="1">
    <source>
        <dbReference type="ARBA" id="ARBA00004141"/>
    </source>
</evidence>
<feature type="transmembrane region" description="Helical" evidence="6">
    <location>
        <begin position="233"/>
        <end position="252"/>
    </location>
</feature>
<evidence type="ECO:0000259" key="7">
    <source>
        <dbReference type="Pfam" id="PF00892"/>
    </source>
</evidence>
<feature type="transmembrane region" description="Helical" evidence="6">
    <location>
        <begin position="91"/>
        <end position="112"/>
    </location>
</feature>
<dbReference type="InterPro" id="IPR037185">
    <property type="entry name" value="EmrE-like"/>
</dbReference>
<feature type="domain" description="EamA" evidence="7">
    <location>
        <begin position="1"/>
        <end position="135"/>
    </location>
</feature>
<evidence type="ECO:0000313" key="9">
    <source>
        <dbReference type="Proteomes" id="UP000197025"/>
    </source>
</evidence>
<accession>A0A212RJC9</accession>
<reference evidence="9" key="1">
    <citation type="submission" date="2017-06" db="EMBL/GenBank/DDBJ databases">
        <authorList>
            <person name="Varghese N."/>
            <person name="Submissions S."/>
        </authorList>
    </citation>
    <scope>NUCLEOTIDE SEQUENCE [LARGE SCALE GENOMIC DNA]</scope>
    <source>
        <strain evidence="9">JAD2</strain>
    </source>
</reference>
<feature type="transmembrane region" description="Helical" evidence="6">
    <location>
        <begin position="145"/>
        <end position="165"/>
    </location>
</feature>